<dbReference type="InterPro" id="IPR013694">
    <property type="entry name" value="VIT"/>
</dbReference>
<dbReference type="InterPro" id="IPR036465">
    <property type="entry name" value="vWFA_dom_sf"/>
</dbReference>
<keyword evidence="4" id="KW-1185">Reference proteome</keyword>
<feature type="domain" description="VIT" evidence="2">
    <location>
        <begin position="7"/>
        <end position="137"/>
    </location>
</feature>
<evidence type="ECO:0000259" key="2">
    <source>
        <dbReference type="PROSITE" id="PS51468"/>
    </source>
</evidence>
<proteinExistence type="predicted"/>
<evidence type="ECO:0000313" key="3">
    <source>
        <dbReference type="EMBL" id="OWA51658.1"/>
    </source>
</evidence>
<dbReference type="EMBL" id="MTYJ01000234">
    <property type="protein sequence ID" value="OWA51658.1"/>
    <property type="molecule type" value="Genomic_DNA"/>
</dbReference>
<dbReference type="AlphaFoldDB" id="A0A9X6NEQ4"/>
<accession>A0A9X6NEQ4</accession>
<dbReference type="PANTHER" id="PTHR45737:SF6">
    <property type="entry name" value="VON WILLEBRAND FACTOR A DOMAIN-CONTAINING PROTEIN 5A"/>
    <property type="match status" value="1"/>
</dbReference>
<reference evidence="4" key="1">
    <citation type="submission" date="2017-01" db="EMBL/GenBank/DDBJ databases">
        <title>Comparative genomics of anhydrobiosis in the tardigrade Hypsibius dujardini.</title>
        <authorList>
            <person name="Yoshida Y."/>
            <person name="Koutsovoulos G."/>
            <person name="Laetsch D."/>
            <person name="Stevens L."/>
            <person name="Kumar S."/>
            <person name="Horikawa D."/>
            <person name="Ishino K."/>
            <person name="Komine S."/>
            <person name="Tomita M."/>
            <person name="Blaxter M."/>
            <person name="Arakawa K."/>
        </authorList>
    </citation>
    <scope>NUCLEOTIDE SEQUENCE [LARGE SCALE GENOMIC DNA]</scope>
    <source>
        <strain evidence="4">Z151</strain>
    </source>
</reference>
<dbReference type="Gene3D" id="3.40.50.410">
    <property type="entry name" value="von Willebrand factor, type A domain"/>
    <property type="match status" value="2"/>
</dbReference>
<name>A0A9X6NEQ4_HYPEX</name>
<dbReference type="SUPFAM" id="SSF53300">
    <property type="entry name" value="vWA-like"/>
    <property type="match status" value="1"/>
</dbReference>
<feature type="region of interest" description="Disordered" evidence="1">
    <location>
        <begin position="674"/>
        <end position="700"/>
    </location>
</feature>
<dbReference type="PANTHER" id="PTHR45737">
    <property type="entry name" value="VON WILLEBRAND FACTOR A DOMAIN-CONTAINING PROTEIN 5A"/>
    <property type="match status" value="1"/>
</dbReference>
<dbReference type="InterPro" id="IPR002035">
    <property type="entry name" value="VWF_A"/>
</dbReference>
<dbReference type="PROSITE" id="PS51468">
    <property type="entry name" value="VIT"/>
    <property type="match status" value="1"/>
</dbReference>
<dbReference type="OrthoDB" id="1729737at2759"/>
<organism evidence="3 4">
    <name type="scientific">Hypsibius exemplaris</name>
    <name type="common">Freshwater tardigrade</name>
    <dbReference type="NCBI Taxonomy" id="2072580"/>
    <lineage>
        <taxon>Eukaryota</taxon>
        <taxon>Metazoa</taxon>
        <taxon>Ecdysozoa</taxon>
        <taxon>Tardigrada</taxon>
        <taxon>Eutardigrada</taxon>
        <taxon>Parachela</taxon>
        <taxon>Hypsibioidea</taxon>
        <taxon>Hypsibiidae</taxon>
        <taxon>Hypsibius</taxon>
    </lineage>
</organism>
<dbReference type="Proteomes" id="UP000192578">
    <property type="component" value="Unassembled WGS sequence"/>
</dbReference>
<dbReference type="SMART" id="SM00609">
    <property type="entry name" value="VIT"/>
    <property type="match status" value="1"/>
</dbReference>
<gene>
    <name evidence="3" type="ORF">BV898_16133</name>
</gene>
<comment type="caution">
    <text evidence="3">The sequence shown here is derived from an EMBL/GenBank/DDBJ whole genome shotgun (WGS) entry which is preliminary data.</text>
</comment>
<protein>
    <submittedName>
        <fullName evidence="3">von Willebrand factor A domain-containing protein 5A</fullName>
    </submittedName>
</protein>
<feature type="compositionally biased region" description="Low complexity" evidence="1">
    <location>
        <begin position="687"/>
        <end position="700"/>
    </location>
</feature>
<evidence type="ECO:0000313" key="4">
    <source>
        <dbReference type="Proteomes" id="UP000192578"/>
    </source>
</evidence>
<evidence type="ECO:0000256" key="1">
    <source>
        <dbReference type="SAM" id="MobiDB-lite"/>
    </source>
</evidence>
<sequence>MANYGGFCGTGLFVIKSKTPVPLTAVHHDVDVTSFAARIKIQQTYRNTETDPLECVYGFPVNDQAGIIGFVVTIDDRTLVSHFKKKDEAFQEYTEAISRGDGGYLLDQSDRSDDTFVLSVGRLPPGKECTVSIIYVSTLESVTDTKMRLVIPMSLSPRYNPNPGASAGGVVPPEKYQATVPYLATLLGTINAVGVISSVNSPTHPLAVTLVGPQTVSVAFGANQQPFDRDLVIEIEVKTNPQYHVEVERLGENKYAAMYAFIPKATTDTGNNINTELIFLVDCSGSMNEENKIQDATRAMQIFLRSIPEGCYFNFYRFGSQFQSLFDQSQPIRQKIFSAPPQPGFSRQLFVLTDGDITNTEEVIELVRRNAHNTRVFSFGLGNSPSRSLVNGIAIAGNGKSEFIKSGEVLEDKIGRHLQRALKPAITGATVTWSGVRNVRPEASSALPPVFVGDRQLTFAIFEWDGAMETASPAVILQTGDSKVKSVLDVKSVKLTENPFFSKLAARALIKHLETAPTTTAVVGGGSLQKRGVSVKPTELKTDGLAEEITKISLEYGVMSKYVSLVAVETRSEQERNTASGRMQLREIPVQKVQVISPSVGNGMFRTLCMKQSIDSYDMDVRACSIQSNASLGRVSSACPREVRAMSRFSPKAKKAQGIMANLGGFFARKSTSADVDDEHDSGAEFSMPGSRSGSGASSRQSPLNVLLDLQQWDGSWTFSSEVEAITKISAAEAATVITKVLGVGKHDVILATLLVVTYIKDAFPDKSNIWQAILNKADTFLAKQTNGLDVLSVSATLLALIKSK</sequence>
<dbReference type="Pfam" id="PF08487">
    <property type="entry name" value="VIT"/>
    <property type="match status" value="1"/>
</dbReference>
<dbReference type="Pfam" id="PF13768">
    <property type="entry name" value="VWA_3"/>
    <property type="match status" value="2"/>
</dbReference>